<dbReference type="AlphaFoldDB" id="X1GME3"/>
<sequence>KIEMLFKMPLNFVLSLLNPWSLTSRTMLNPKFVTNHNNFNKREVLSVEMGSGNGVGNARSIAKAYSEFATGGKILNLKQDTLEAISASASMPENQTLDLITKTDIVFSLGFIKPTKNIQYGINERSFGVHGAGGSVGFADPVKKVGFSYVMNKMIGSLSIDSRGKALRGAFYQCLKKI</sequence>
<gene>
    <name evidence="1" type="ORF">S03H2_18992</name>
</gene>
<dbReference type="SUPFAM" id="SSF56601">
    <property type="entry name" value="beta-lactamase/transpeptidase-like"/>
    <property type="match status" value="1"/>
</dbReference>
<dbReference type="PANTHER" id="PTHR43319">
    <property type="entry name" value="BETA-LACTAMASE-RELATED"/>
    <property type="match status" value="1"/>
</dbReference>
<feature type="non-terminal residue" evidence="1">
    <location>
        <position position="1"/>
    </location>
</feature>
<protein>
    <submittedName>
        <fullName evidence="1">Uncharacterized protein</fullName>
    </submittedName>
</protein>
<dbReference type="InterPro" id="IPR012338">
    <property type="entry name" value="Beta-lactam/transpept-like"/>
</dbReference>
<comment type="caution">
    <text evidence="1">The sequence shown here is derived from an EMBL/GenBank/DDBJ whole genome shotgun (WGS) entry which is preliminary data.</text>
</comment>
<dbReference type="PANTHER" id="PTHR43319:SF3">
    <property type="entry name" value="BETA-LACTAMASE-RELATED DOMAIN-CONTAINING PROTEIN"/>
    <property type="match status" value="1"/>
</dbReference>
<proteinExistence type="predicted"/>
<evidence type="ECO:0000313" key="1">
    <source>
        <dbReference type="EMBL" id="GAH42809.1"/>
    </source>
</evidence>
<dbReference type="Gene3D" id="3.40.710.10">
    <property type="entry name" value="DD-peptidase/beta-lactamase superfamily"/>
    <property type="match status" value="1"/>
</dbReference>
<organism evidence="1">
    <name type="scientific">marine sediment metagenome</name>
    <dbReference type="NCBI Taxonomy" id="412755"/>
    <lineage>
        <taxon>unclassified sequences</taxon>
        <taxon>metagenomes</taxon>
        <taxon>ecological metagenomes</taxon>
    </lineage>
</organism>
<reference evidence="1" key="1">
    <citation type="journal article" date="2014" name="Front. Microbiol.">
        <title>High frequency of phylogenetically diverse reductive dehalogenase-homologous genes in deep subseafloor sedimentary metagenomes.</title>
        <authorList>
            <person name="Kawai M."/>
            <person name="Futagami T."/>
            <person name="Toyoda A."/>
            <person name="Takaki Y."/>
            <person name="Nishi S."/>
            <person name="Hori S."/>
            <person name="Arai W."/>
            <person name="Tsubouchi T."/>
            <person name="Morono Y."/>
            <person name="Uchiyama I."/>
            <person name="Ito T."/>
            <person name="Fujiyama A."/>
            <person name="Inagaki F."/>
            <person name="Takami H."/>
        </authorList>
    </citation>
    <scope>NUCLEOTIDE SEQUENCE</scope>
    <source>
        <strain evidence="1">Expedition CK06-06</strain>
    </source>
</reference>
<accession>X1GME3</accession>
<dbReference type="InterPro" id="IPR052907">
    <property type="entry name" value="Beta-lactamase/esterase"/>
</dbReference>
<dbReference type="EMBL" id="BARU01009886">
    <property type="protein sequence ID" value="GAH42809.1"/>
    <property type="molecule type" value="Genomic_DNA"/>
</dbReference>
<name>X1GME3_9ZZZZ</name>